<evidence type="ECO:0000256" key="1">
    <source>
        <dbReference type="ARBA" id="ARBA00022679"/>
    </source>
</evidence>
<dbReference type="GO" id="GO:0016787">
    <property type="term" value="F:hydrolase activity"/>
    <property type="evidence" value="ECO:0007669"/>
    <property type="project" value="UniProtKB-KW"/>
</dbReference>
<keyword evidence="4" id="KW-0255">Endonuclease</keyword>
<proteinExistence type="predicted"/>
<keyword evidence="3" id="KW-0540">Nuclease</keyword>
<gene>
    <name evidence="8" type="primary">Tf2-2_1</name>
    <name evidence="8" type="ORF">CK203_103370</name>
</gene>
<reference evidence="8 9" key="1">
    <citation type="journal article" date="2018" name="PLoS Genet.">
        <title>Population sequencing reveals clonal diversity and ancestral inbreeding in the grapevine cultivar Chardonnay.</title>
        <authorList>
            <person name="Roach M.J."/>
            <person name="Johnson D.L."/>
            <person name="Bohlmann J."/>
            <person name="van Vuuren H.J."/>
            <person name="Jones S.J."/>
            <person name="Pretorius I.S."/>
            <person name="Schmidt S.A."/>
            <person name="Borneman A.R."/>
        </authorList>
    </citation>
    <scope>NUCLEOTIDE SEQUENCE [LARGE SCALE GENOMIC DNA]</scope>
    <source>
        <strain evidence="9">cv. Chardonnay</strain>
        <tissue evidence="8">Leaf</tissue>
    </source>
</reference>
<dbReference type="Gene3D" id="3.30.70.270">
    <property type="match status" value="1"/>
</dbReference>
<evidence type="ECO:0000256" key="4">
    <source>
        <dbReference type="ARBA" id="ARBA00022759"/>
    </source>
</evidence>
<dbReference type="InterPro" id="IPR043502">
    <property type="entry name" value="DNA/RNA_pol_sf"/>
</dbReference>
<keyword evidence="5" id="KW-0378">Hydrolase</keyword>
<dbReference type="Pfam" id="PF17917">
    <property type="entry name" value="RT_RNaseH"/>
    <property type="match status" value="1"/>
</dbReference>
<dbReference type="EMBL" id="QGNW01001269">
    <property type="protein sequence ID" value="RVW47739.1"/>
    <property type="molecule type" value="Genomic_DNA"/>
</dbReference>
<dbReference type="GO" id="GO:0004519">
    <property type="term" value="F:endonuclease activity"/>
    <property type="evidence" value="ECO:0007669"/>
    <property type="project" value="UniProtKB-KW"/>
</dbReference>
<dbReference type="Proteomes" id="UP000288805">
    <property type="component" value="Unassembled WGS sequence"/>
</dbReference>
<dbReference type="PANTHER" id="PTHR34072:SF41">
    <property type="entry name" value="REVERSE TRANSCRIPTASE_RETROTRANSPOSON-DERIVED PROTEIN RNASE H-LIKE DOMAIN-CONTAINING PROTEIN"/>
    <property type="match status" value="1"/>
</dbReference>
<sequence>MVSPLIDLLKKKNKWDWSMQCQAFEGLKEAISTEPVFQFLDLDLPFEVQIDALDRALGGALVQEGHPMAFESSKLNSVEQKYSTHEKEMTTVVHYLQLWRHYLLGSIFTVVIDNVANTFFKTQKKSSLRQARWQEFLTDFKFEWLHRPERHNTMANALSKNEVIAYITTLSKVISNFDERIKQDVEHDTAYGMLRQQVKESAFRRYWLKGDLLVAKGGN</sequence>
<evidence type="ECO:0000313" key="8">
    <source>
        <dbReference type="EMBL" id="RVW47739.1"/>
    </source>
</evidence>
<dbReference type="GO" id="GO:0003964">
    <property type="term" value="F:RNA-directed DNA polymerase activity"/>
    <property type="evidence" value="ECO:0007669"/>
    <property type="project" value="UniProtKB-KW"/>
</dbReference>
<protein>
    <submittedName>
        <fullName evidence="8">Transposon Tf2-2 polyprotein</fullName>
    </submittedName>
</protein>
<dbReference type="PANTHER" id="PTHR34072">
    <property type="entry name" value="ENZYMATIC POLYPROTEIN-RELATED"/>
    <property type="match status" value="1"/>
</dbReference>
<evidence type="ECO:0000256" key="2">
    <source>
        <dbReference type="ARBA" id="ARBA00022695"/>
    </source>
</evidence>
<accession>A0A438EJ33</accession>
<evidence type="ECO:0000259" key="7">
    <source>
        <dbReference type="Pfam" id="PF17917"/>
    </source>
</evidence>
<keyword evidence="6" id="KW-0695">RNA-directed DNA polymerase</keyword>
<dbReference type="CDD" id="cd09274">
    <property type="entry name" value="RNase_HI_RT_Ty3"/>
    <property type="match status" value="1"/>
</dbReference>
<dbReference type="InterPro" id="IPR041373">
    <property type="entry name" value="RT_RNaseH"/>
</dbReference>
<comment type="caution">
    <text evidence="8">The sequence shown here is derived from an EMBL/GenBank/DDBJ whole genome shotgun (WGS) entry which is preliminary data.</text>
</comment>
<keyword evidence="2" id="KW-0548">Nucleotidyltransferase</keyword>
<dbReference type="InterPro" id="IPR043128">
    <property type="entry name" value="Rev_trsase/Diguanyl_cyclase"/>
</dbReference>
<evidence type="ECO:0000256" key="3">
    <source>
        <dbReference type="ARBA" id="ARBA00022722"/>
    </source>
</evidence>
<dbReference type="AlphaFoldDB" id="A0A438EJ33"/>
<organism evidence="8 9">
    <name type="scientific">Vitis vinifera</name>
    <name type="common">Grape</name>
    <dbReference type="NCBI Taxonomy" id="29760"/>
    <lineage>
        <taxon>Eukaryota</taxon>
        <taxon>Viridiplantae</taxon>
        <taxon>Streptophyta</taxon>
        <taxon>Embryophyta</taxon>
        <taxon>Tracheophyta</taxon>
        <taxon>Spermatophyta</taxon>
        <taxon>Magnoliopsida</taxon>
        <taxon>eudicotyledons</taxon>
        <taxon>Gunneridae</taxon>
        <taxon>Pentapetalae</taxon>
        <taxon>rosids</taxon>
        <taxon>Vitales</taxon>
        <taxon>Vitaceae</taxon>
        <taxon>Viteae</taxon>
        <taxon>Vitis</taxon>
    </lineage>
</organism>
<evidence type="ECO:0000256" key="5">
    <source>
        <dbReference type="ARBA" id="ARBA00022801"/>
    </source>
</evidence>
<keyword evidence="1" id="KW-0808">Transferase</keyword>
<feature type="domain" description="Reverse transcriptase RNase H-like" evidence="7">
    <location>
        <begin position="41"/>
        <end position="140"/>
    </location>
</feature>
<dbReference type="SUPFAM" id="SSF56672">
    <property type="entry name" value="DNA/RNA polymerases"/>
    <property type="match status" value="1"/>
</dbReference>
<name>A0A438EJ33_VITVI</name>
<evidence type="ECO:0000256" key="6">
    <source>
        <dbReference type="ARBA" id="ARBA00022918"/>
    </source>
</evidence>
<evidence type="ECO:0000313" key="9">
    <source>
        <dbReference type="Proteomes" id="UP000288805"/>
    </source>
</evidence>